<accession>A0A9D2ILL3</accession>
<evidence type="ECO:0000313" key="2">
    <source>
        <dbReference type="EMBL" id="HIZ15613.1"/>
    </source>
</evidence>
<sequence>MEKKLPYEMPSVEQIAVMTERGLAATLDPTGSTTDTVSEVDYNGSSSDFWN</sequence>
<comment type="caution">
    <text evidence="2">The sequence shown here is derived from an EMBL/GenBank/DDBJ whole genome shotgun (WGS) entry which is preliminary data.</text>
</comment>
<dbReference type="Proteomes" id="UP000824014">
    <property type="component" value="Unassembled WGS sequence"/>
</dbReference>
<dbReference type="AlphaFoldDB" id="A0A9D2ILL3"/>
<evidence type="ECO:0000313" key="3">
    <source>
        <dbReference type="Proteomes" id="UP000824014"/>
    </source>
</evidence>
<name>A0A9D2ILL3_9BACT</name>
<proteinExistence type="predicted"/>
<feature type="region of interest" description="Disordered" evidence="1">
    <location>
        <begin position="26"/>
        <end position="51"/>
    </location>
</feature>
<reference evidence="2" key="1">
    <citation type="journal article" date="2021" name="PeerJ">
        <title>Extensive microbial diversity within the chicken gut microbiome revealed by metagenomics and culture.</title>
        <authorList>
            <person name="Gilroy R."/>
            <person name="Ravi A."/>
            <person name="Getino M."/>
            <person name="Pursley I."/>
            <person name="Horton D.L."/>
            <person name="Alikhan N.F."/>
            <person name="Baker D."/>
            <person name="Gharbi K."/>
            <person name="Hall N."/>
            <person name="Watson M."/>
            <person name="Adriaenssens E.M."/>
            <person name="Foster-Nyarko E."/>
            <person name="Jarju S."/>
            <person name="Secka A."/>
            <person name="Antonio M."/>
            <person name="Oren A."/>
            <person name="Chaudhuri R.R."/>
            <person name="La Ragione R."/>
            <person name="Hildebrand F."/>
            <person name="Pallen M.J."/>
        </authorList>
    </citation>
    <scope>NUCLEOTIDE SEQUENCE</scope>
    <source>
        <strain evidence="2">ChiHjej11B10-19426</strain>
    </source>
</reference>
<protein>
    <submittedName>
        <fullName evidence="2">Uncharacterized protein</fullName>
    </submittedName>
</protein>
<reference evidence="2" key="2">
    <citation type="submission" date="2021-04" db="EMBL/GenBank/DDBJ databases">
        <authorList>
            <person name="Gilroy R."/>
        </authorList>
    </citation>
    <scope>NUCLEOTIDE SEQUENCE</scope>
    <source>
        <strain evidence="2">ChiHjej11B10-19426</strain>
    </source>
</reference>
<organism evidence="2 3">
    <name type="scientific">Candidatus Tidjanibacter faecipullorum</name>
    <dbReference type="NCBI Taxonomy" id="2838766"/>
    <lineage>
        <taxon>Bacteria</taxon>
        <taxon>Pseudomonadati</taxon>
        <taxon>Bacteroidota</taxon>
        <taxon>Bacteroidia</taxon>
        <taxon>Bacteroidales</taxon>
        <taxon>Rikenellaceae</taxon>
        <taxon>Tidjanibacter</taxon>
    </lineage>
</organism>
<gene>
    <name evidence="2" type="ORF">H9816_06865</name>
</gene>
<feature type="compositionally biased region" description="Polar residues" evidence="1">
    <location>
        <begin position="29"/>
        <end position="51"/>
    </location>
</feature>
<dbReference type="EMBL" id="DXCC01000023">
    <property type="protein sequence ID" value="HIZ15613.1"/>
    <property type="molecule type" value="Genomic_DNA"/>
</dbReference>
<evidence type="ECO:0000256" key="1">
    <source>
        <dbReference type="SAM" id="MobiDB-lite"/>
    </source>
</evidence>